<keyword evidence="3" id="KW-1185">Reference proteome</keyword>
<dbReference type="Pfam" id="PF00144">
    <property type="entry name" value="Beta-lactamase"/>
    <property type="match status" value="1"/>
</dbReference>
<comment type="caution">
    <text evidence="2">The sequence shown here is derived from an EMBL/GenBank/DDBJ whole genome shotgun (WGS) entry which is preliminary data.</text>
</comment>
<dbReference type="InterPro" id="IPR012338">
    <property type="entry name" value="Beta-lactam/transpept-like"/>
</dbReference>
<organism evidence="2 3">
    <name type="scientific">Novilysobacter erysipheiresistens</name>
    <dbReference type="NCBI Taxonomy" id="1749332"/>
    <lineage>
        <taxon>Bacteria</taxon>
        <taxon>Pseudomonadati</taxon>
        <taxon>Pseudomonadota</taxon>
        <taxon>Gammaproteobacteria</taxon>
        <taxon>Lysobacterales</taxon>
        <taxon>Lysobacteraceae</taxon>
        <taxon>Novilysobacter</taxon>
    </lineage>
</organism>
<dbReference type="RefSeq" id="WP_332615051.1">
    <property type="nucleotide sequence ID" value="NZ_JAXGFP010000002.1"/>
</dbReference>
<dbReference type="PANTHER" id="PTHR10443">
    <property type="entry name" value="MICROSOMAL DIPEPTIDASE"/>
    <property type="match status" value="1"/>
</dbReference>
<name>A0ABU7YWF0_9GAMM</name>
<evidence type="ECO:0000259" key="1">
    <source>
        <dbReference type="Pfam" id="PF00144"/>
    </source>
</evidence>
<accession>A0ABU7YWF0</accession>
<reference evidence="2 3" key="1">
    <citation type="journal article" date="2016" name="Int. J. Syst. Evol. Microbiol.">
        <title>Lysobacter erysipheiresistens sp. nov., an antagonist of powdery mildew, isolated from tobacco-cultivated soil.</title>
        <authorList>
            <person name="Xie B."/>
            <person name="Li T."/>
            <person name="Lin X."/>
            <person name="Wang C.J."/>
            <person name="Chen Y.J."/>
            <person name="Liu W.J."/>
            <person name="Zhao Z.W."/>
        </authorList>
    </citation>
    <scope>NUCLEOTIDE SEQUENCE [LARGE SCALE GENOMIC DNA]</scope>
    <source>
        <strain evidence="2 3">RS-LYSO-3</strain>
    </source>
</reference>
<evidence type="ECO:0000313" key="3">
    <source>
        <dbReference type="Proteomes" id="UP001355056"/>
    </source>
</evidence>
<dbReference type="Gene3D" id="1.10.287.650">
    <property type="entry name" value="L27 domain"/>
    <property type="match status" value="1"/>
</dbReference>
<protein>
    <submittedName>
        <fullName evidence="2">Membrane dipeptidase</fullName>
        <ecNumber evidence="2">3.4.13.-</ecNumber>
    </submittedName>
</protein>
<gene>
    <name evidence="2" type="ORF">SNE34_04315</name>
</gene>
<dbReference type="Proteomes" id="UP001355056">
    <property type="component" value="Unassembled WGS sequence"/>
</dbReference>
<dbReference type="Gene3D" id="3.20.20.140">
    <property type="entry name" value="Metal-dependent hydrolases"/>
    <property type="match status" value="1"/>
</dbReference>
<proteinExistence type="predicted"/>
<dbReference type="GO" id="GO:0016805">
    <property type="term" value="F:dipeptidase activity"/>
    <property type="evidence" value="ECO:0007669"/>
    <property type="project" value="UniProtKB-KW"/>
</dbReference>
<keyword evidence="2" id="KW-0224">Dipeptidase</keyword>
<sequence>MTIDTHVDIPDDYMREPRFDVGTDTELKVDLGKMERGGLDAAFFVIYVEQGPRTPEGYANAMAVAERKYSAIEMMLQRYPDRIRLATTPQQVRDNHAAGVLSAMIGIENGYSLGRDLANLDAAYRRGARYLGLTHTGHNDICTSSGTRPEFGDEPAGDTGLSEFGRQVVARANALGIMVDVSHASDACVRDVLQVSTAPVIASHSSAQALVDHPRNLDDDLLRAIAGNGGVVQIVAYTYFLKADPAREAAEEALQEAVAKQAGAAEFDSEVHEALPAYQAGLARIEREHPIATLDDYLDHIEHAVEVAGIDHVGIASDFDGGGGITGWMDASQTANVSAGLRERGFSEADIAKIWSGNLLRMWAAVEQRATAADTASADADTAFYDAAIDDLIARYRLPGIAVGVIEDGEVVYTRTAGELVEGSGQPVTPDTLFKIASNTKAMTASMLARLVDAGKLRWDDPVVRHLPQFRMHDPWVTQHMTVRDLLVHNSGLPEGGGDLMLWPEPNHFDRDDIIDGLAHIKPAYGFRAGYAYDNLLYVVAGEVAAAVGGAPYEEMVRREVFQPLGLERCRVGEIDRDAVGNIARPHRREDGRNIPASIEGDTIPAITSAAAGGIRCSLGNMLDWARNWLDPTEQQLQWLSPEQREAMWTAYTPMHISQRRRDWNDTHYYAYALGFRLADVDGAWTVSHTGTLSGMYSVMTLLPDTDSGFVVLINGDADEARTVVNEVLLKHFTAPHENPTVAGYASRLANQPASADDAPVPDTSARTPAAATMLADRLGHYTDPWFGEVTVCKADGGVRFTSSKSPRLRGQVMAVGERLLVDWDGPGLDEAWLDFADPASPALAMAKVDPNADFSSDYEDLAFERSGDCN</sequence>
<dbReference type="Gene3D" id="3.40.710.10">
    <property type="entry name" value="DD-peptidase/beta-lactamase superfamily"/>
    <property type="match status" value="1"/>
</dbReference>
<dbReference type="InterPro" id="IPR032466">
    <property type="entry name" value="Metal_Hydrolase"/>
</dbReference>
<keyword evidence="2" id="KW-0378">Hydrolase</keyword>
<dbReference type="EC" id="3.4.13.-" evidence="2"/>
<dbReference type="SUPFAM" id="SSF56601">
    <property type="entry name" value="beta-lactamase/transpeptidase-like"/>
    <property type="match status" value="1"/>
</dbReference>
<dbReference type="PROSITE" id="PS51365">
    <property type="entry name" value="RENAL_DIPEPTIDASE_2"/>
    <property type="match status" value="1"/>
</dbReference>
<dbReference type="InterPro" id="IPR008257">
    <property type="entry name" value="Pept_M19"/>
</dbReference>
<dbReference type="InterPro" id="IPR001466">
    <property type="entry name" value="Beta-lactam-related"/>
</dbReference>
<dbReference type="EMBL" id="JAXGFP010000002">
    <property type="protein sequence ID" value="MEG3183236.1"/>
    <property type="molecule type" value="Genomic_DNA"/>
</dbReference>
<feature type="domain" description="Beta-lactamase-related" evidence="1">
    <location>
        <begin position="386"/>
        <end position="722"/>
    </location>
</feature>
<dbReference type="CDD" id="cd01301">
    <property type="entry name" value="rDP_like"/>
    <property type="match status" value="1"/>
</dbReference>
<dbReference type="SUPFAM" id="SSF51556">
    <property type="entry name" value="Metallo-dependent hydrolases"/>
    <property type="match status" value="1"/>
</dbReference>
<dbReference type="Pfam" id="PF01244">
    <property type="entry name" value="Peptidase_M19"/>
    <property type="match status" value="1"/>
</dbReference>
<evidence type="ECO:0000313" key="2">
    <source>
        <dbReference type="EMBL" id="MEG3183236.1"/>
    </source>
</evidence>
<dbReference type="PANTHER" id="PTHR10443:SF12">
    <property type="entry name" value="DIPEPTIDASE"/>
    <property type="match status" value="1"/>
</dbReference>
<keyword evidence="2" id="KW-0645">Protease</keyword>